<proteinExistence type="predicted"/>
<name>A0A9W4SM61_9GLOM</name>
<dbReference type="Proteomes" id="UP001153678">
    <property type="component" value="Unassembled WGS sequence"/>
</dbReference>
<accession>A0A9W4SM61</accession>
<feature type="region of interest" description="Disordered" evidence="2">
    <location>
        <begin position="13"/>
        <end position="35"/>
    </location>
</feature>
<comment type="caution">
    <text evidence="4">The sequence shown here is derived from an EMBL/GenBank/DDBJ whole genome shotgun (WGS) entry which is preliminary data.</text>
</comment>
<evidence type="ECO:0000256" key="2">
    <source>
        <dbReference type="SAM" id="MobiDB-lite"/>
    </source>
</evidence>
<keyword evidence="5" id="KW-1185">Reference proteome</keyword>
<organism evidence="4 5">
    <name type="scientific">Funneliformis geosporum</name>
    <dbReference type="NCBI Taxonomy" id="1117311"/>
    <lineage>
        <taxon>Eukaryota</taxon>
        <taxon>Fungi</taxon>
        <taxon>Fungi incertae sedis</taxon>
        <taxon>Mucoromycota</taxon>
        <taxon>Glomeromycotina</taxon>
        <taxon>Glomeromycetes</taxon>
        <taxon>Glomerales</taxon>
        <taxon>Glomeraceae</taxon>
        <taxon>Funneliformis</taxon>
    </lineage>
</organism>
<dbReference type="SMART" id="SM00737">
    <property type="entry name" value="ML"/>
    <property type="match status" value="1"/>
</dbReference>
<protein>
    <recommendedName>
        <fullName evidence="1">Phosphatidylglycerol/phosphatidylinositol transfer protein</fullName>
    </recommendedName>
</protein>
<sequence length="136" mass="14207">MVNAIPHKLLKRASFSQCPPPPGSNTPLPKLEVSISPDPPVAGQKVKFSVSGKFSKDITEQTKLGVAFVDTNQNPIEPPTVVDACTGSGCPIKAGDSYNQTAEVPVPDTLPNQYIIGVAVGDSESEGLGCAYTLVK</sequence>
<evidence type="ECO:0000313" key="5">
    <source>
        <dbReference type="Proteomes" id="UP001153678"/>
    </source>
</evidence>
<feature type="domain" description="MD-2-related lipid-recognition" evidence="3">
    <location>
        <begin position="15"/>
        <end position="135"/>
    </location>
</feature>
<dbReference type="SUPFAM" id="SSF81296">
    <property type="entry name" value="E set domains"/>
    <property type="match status" value="1"/>
</dbReference>
<reference evidence="4" key="1">
    <citation type="submission" date="2022-08" db="EMBL/GenBank/DDBJ databases">
        <authorList>
            <person name="Kallberg Y."/>
            <person name="Tangrot J."/>
            <person name="Rosling A."/>
        </authorList>
    </citation>
    <scope>NUCLEOTIDE SEQUENCE</scope>
    <source>
        <strain evidence="4">Wild A</strain>
    </source>
</reference>
<dbReference type="AlphaFoldDB" id="A0A9W4SM61"/>
<dbReference type="InterPro" id="IPR003172">
    <property type="entry name" value="ML_dom"/>
</dbReference>
<dbReference type="Pfam" id="PF02221">
    <property type="entry name" value="E1_DerP2_DerF2"/>
    <property type="match status" value="1"/>
</dbReference>
<evidence type="ECO:0000259" key="3">
    <source>
        <dbReference type="SMART" id="SM00737"/>
    </source>
</evidence>
<dbReference type="OrthoDB" id="2357745at2759"/>
<evidence type="ECO:0000256" key="1">
    <source>
        <dbReference type="ARBA" id="ARBA00016056"/>
    </source>
</evidence>
<dbReference type="Gene3D" id="2.60.40.770">
    <property type="match status" value="1"/>
</dbReference>
<dbReference type="InterPro" id="IPR014756">
    <property type="entry name" value="Ig_E-set"/>
</dbReference>
<dbReference type="EMBL" id="CAMKVN010001324">
    <property type="protein sequence ID" value="CAI2175192.1"/>
    <property type="molecule type" value="Genomic_DNA"/>
</dbReference>
<gene>
    <name evidence="4" type="ORF">FWILDA_LOCUS6970</name>
</gene>
<evidence type="ECO:0000313" key="4">
    <source>
        <dbReference type="EMBL" id="CAI2175192.1"/>
    </source>
</evidence>